<protein>
    <submittedName>
        <fullName evidence="2">Uncharacterized protein</fullName>
    </submittedName>
</protein>
<feature type="transmembrane region" description="Helical" evidence="1">
    <location>
        <begin position="37"/>
        <end position="58"/>
    </location>
</feature>
<dbReference type="EMBL" id="NSKE01000001">
    <property type="protein sequence ID" value="PAU95940.1"/>
    <property type="molecule type" value="Genomic_DNA"/>
</dbReference>
<keyword evidence="1" id="KW-0812">Transmembrane</keyword>
<keyword evidence="3" id="KW-1185">Reference proteome</keyword>
<feature type="transmembrane region" description="Helical" evidence="1">
    <location>
        <begin position="65"/>
        <end position="86"/>
    </location>
</feature>
<dbReference type="Proteomes" id="UP000218831">
    <property type="component" value="Unassembled WGS sequence"/>
</dbReference>
<sequence>MKKVYFLLLSISFTVGGLTHLFHNFAYGFLPYHFAPIWINLYWTMLDGFDLLTAYLLFRKKRSGIVLGTVIISSNVLINSYAYHILKIIDDTIALQLQTLLLGIMVGSAIWLWYKD</sequence>
<gene>
    <name evidence="2" type="ORF">CK503_01910</name>
</gene>
<dbReference type="AlphaFoldDB" id="A0A2A2GFF3"/>
<accession>A0A2A2GFF3</accession>
<dbReference type="OrthoDB" id="4324638at2"/>
<evidence type="ECO:0000313" key="3">
    <source>
        <dbReference type="Proteomes" id="UP000218831"/>
    </source>
</evidence>
<reference evidence="2 3" key="1">
    <citation type="submission" date="2017-08" db="EMBL/GenBank/DDBJ databases">
        <title>Aliifodinibius alkalisoli sp. nov., isolated from saline alkaline soil.</title>
        <authorList>
            <person name="Liu D."/>
            <person name="Zhang G."/>
        </authorList>
    </citation>
    <scope>NUCLEOTIDE SEQUENCE [LARGE SCALE GENOMIC DNA]</scope>
    <source>
        <strain evidence="2 3">WN023</strain>
    </source>
</reference>
<proteinExistence type="predicted"/>
<name>A0A2A2GFF3_9BACT</name>
<feature type="transmembrane region" description="Helical" evidence="1">
    <location>
        <begin position="92"/>
        <end position="114"/>
    </location>
</feature>
<keyword evidence="1" id="KW-0472">Membrane</keyword>
<evidence type="ECO:0000313" key="2">
    <source>
        <dbReference type="EMBL" id="PAU95940.1"/>
    </source>
</evidence>
<keyword evidence="1" id="KW-1133">Transmembrane helix</keyword>
<evidence type="ECO:0000256" key="1">
    <source>
        <dbReference type="SAM" id="Phobius"/>
    </source>
</evidence>
<organism evidence="2 3">
    <name type="scientific">Fodinibius salipaludis</name>
    <dbReference type="NCBI Taxonomy" id="2032627"/>
    <lineage>
        <taxon>Bacteria</taxon>
        <taxon>Pseudomonadati</taxon>
        <taxon>Balneolota</taxon>
        <taxon>Balneolia</taxon>
        <taxon>Balneolales</taxon>
        <taxon>Balneolaceae</taxon>
        <taxon>Fodinibius</taxon>
    </lineage>
</organism>
<comment type="caution">
    <text evidence="2">The sequence shown here is derived from an EMBL/GenBank/DDBJ whole genome shotgun (WGS) entry which is preliminary data.</text>
</comment>